<comment type="catalytic activity">
    <reaction evidence="16 17 18">
        <text>UDP-N-acetyl-alpha-D-muramoyl-L-alanine + D-glutamate + ATP = UDP-N-acetyl-alpha-D-muramoyl-L-alanyl-D-glutamate + ADP + phosphate + H(+)</text>
        <dbReference type="Rhea" id="RHEA:16429"/>
        <dbReference type="ChEBI" id="CHEBI:15378"/>
        <dbReference type="ChEBI" id="CHEBI:29986"/>
        <dbReference type="ChEBI" id="CHEBI:30616"/>
        <dbReference type="ChEBI" id="CHEBI:43474"/>
        <dbReference type="ChEBI" id="CHEBI:83898"/>
        <dbReference type="ChEBI" id="CHEBI:83900"/>
        <dbReference type="ChEBI" id="CHEBI:456216"/>
        <dbReference type="EC" id="6.3.2.9"/>
    </reaction>
</comment>
<feature type="binding site" evidence="17">
    <location>
        <begin position="115"/>
        <end position="121"/>
    </location>
    <ligand>
        <name>ATP</name>
        <dbReference type="ChEBI" id="CHEBI:30616"/>
    </ligand>
</feature>
<dbReference type="Pfam" id="PF02875">
    <property type="entry name" value="Mur_ligase_C"/>
    <property type="match status" value="1"/>
</dbReference>
<dbReference type="InterPro" id="IPR036565">
    <property type="entry name" value="Mur-like_cat_sf"/>
</dbReference>
<evidence type="ECO:0000313" key="22">
    <source>
        <dbReference type="Proteomes" id="UP000184404"/>
    </source>
</evidence>
<comment type="function">
    <text evidence="1 17 18">Cell wall formation. Catalyzes the addition of glutamate to the nucleotide precursor UDP-N-acetylmuramoyl-L-alanine (UMA).</text>
</comment>
<dbReference type="Pfam" id="PF21799">
    <property type="entry name" value="MurD-like_N"/>
    <property type="match status" value="1"/>
</dbReference>
<dbReference type="RefSeq" id="WP_072934493.1">
    <property type="nucleotide sequence ID" value="NZ_FQUG01000002.1"/>
</dbReference>
<dbReference type="InterPro" id="IPR005762">
    <property type="entry name" value="MurD"/>
</dbReference>
<comment type="similarity">
    <text evidence="4 17">Belongs to the MurCDEF family.</text>
</comment>
<accession>A0A1M4T7W3</accession>
<gene>
    <name evidence="17" type="primary">murD</name>
    <name evidence="21" type="ORF">SAMN02745190_00395</name>
</gene>
<dbReference type="GO" id="GO:0008764">
    <property type="term" value="F:UDP-N-acetylmuramoylalanine-D-glutamate ligase activity"/>
    <property type="evidence" value="ECO:0007669"/>
    <property type="project" value="UniProtKB-UniRule"/>
</dbReference>
<sequence>MDWKKERVLVVGAGISGIAAAKLLKKFGAEVSLSDAKKREDISFDLAELEKAGVGLELGPQTEALLEGVTRVLVSPAVPVKIPLIQAAYKRGIRVESEIEFAYELAEAPIYAVTGTNGKTTTTTLLGLLMETVYPVVGVGGNIGVPFCEEVLRAGKKGCTVAEISSYQLEATEHFRPKAAAILNVTPDHVVRHGSLEVYQQMKEKIFAQQTKDDFVVLNYDNEPTRSMADRAPSTVCFFSRLEKLEQGAFVENGELVMRWNGVTHRILPVNELKIKGGHNVENALAACAVAFLAGAKPERMAEVLRSFEGVEHRIEPVTEVDEVMYYNDSKATNTDSAIKALESFPDGHVILIAGGDDKMTDLTEFMQLVKKNCDAVILVGDAAARFKEAALSNGIEAEKLYEAGYSMEKAVDIAHKIARPPQTVLLSPACASFDMFTGFEERGRVFKELVRRLKK</sequence>
<evidence type="ECO:0000256" key="1">
    <source>
        <dbReference type="ARBA" id="ARBA00002734"/>
    </source>
</evidence>
<dbReference type="GO" id="GO:0051301">
    <property type="term" value="P:cell division"/>
    <property type="evidence" value="ECO:0007669"/>
    <property type="project" value="UniProtKB-KW"/>
</dbReference>
<evidence type="ECO:0000256" key="12">
    <source>
        <dbReference type="ARBA" id="ARBA00022984"/>
    </source>
</evidence>
<keyword evidence="17 18" id="KW-0132">Cell division</keyword>
<dbReference type="InterPro" id="IPR013221">
    <property type="entry name" value="Mur_ligase_cen"/>
</dbReference>
<evidence type="ECO:0000256" key="5">
    <source>
        <dbReference type="ARBA" id="ARBA00012212"/>
    </source>
</evidence>
<evidence type="ECO:0000256" key="7">
    <source>
        <dbReference type="ARBA" id="ARBA00022490"/>
    </source>
</evidence>
<dbReference type="NCBIfam" id="TIGR01087">
    <property type="entry name" value="murD"/>
    <property type="match status" value="1"/>
</dbReference>
<evidence type="ECO:0000256" key="6">
    <source>
        <dbReference type="ARBA" id="ARBA00015655"/>
    </source>
</evidence>
<keyword evidence="13 17" id="KW-0961">Cell wall biogenesis/degradation</keyword>
<dbReference type="HAMAP" id="MF_00639">
    <property type="entry name" value="MurD"/>
    <property type="match status" value="1"/>
</dbReference>
<keyword evidence="8 17" id="KW-0436">Ligase</keyword>
<dbReference type="PANTHER" id="PTHR43692:SF1">
    <property type="entry name" value="UDP-N-ACETYLMURAMOYLALANINE--D-GLUTAMATE LIGASE"/>
    <property type="match status" value="1"/>
</dbReference>
<dbReference type="SUPFAM" id="SSF51984">
    <property type="entry name" value="MurCD N-terminal domain"/>
    <property type="match status" value="1"/>
</dbReference>
<dbReference type="UniPathway" id="UPA00219"/>
<dbReference type="InterPro" id="IPR036615">
    <property type="entry name" value="Mur_ligase_C_dom_sf"/>
</dbReference>
<evidence type="ECO:0000256" key="3">
    <source>
        <dbReference type="ARBA" id="ARBA00004752"/>
    </source>
</evidence>
<dbReference type="Pfam" id="PF08245">
    <property type="entry name" value="Mur_ligase_M"/>
    <property type="match status" value="1"/>
</dbReference>
<organism evidence="21 22">
    <name type="scientific">Schwartzia succinivorans DSM 10502</name>
    <dbReference type="NCBI Taxonomy" id="1123243"/>
    <lineage>
        <taxon>Bacteria</taxon>
        <taxon>Bacillati</taxon>
        <taxon>Bacillota</taxon>
        <taxon>Negativicutes</taxon>
        <taxon>Selenomonadales</taxon>
        <taxon>Selenomonadaceae</taxon>
        <taxon>Schwartzia</taxon>
    </lineage>
</organism>
<evidence type="ECO:0000256" key="18">
    <source>
        <dbReference type="RuleBase" id="RU003664"/>
    </source>
</evidence>
<evidence type="ECO:0000259" key="19">
    <source>
        <dbReference type="Pfam" id="PF02875"/>
    </source>
</evidence>
<keyword evidence="12 17" id="KW-0573">Peptidoglycan synthesis</keyword>
<dbReference type="PRINTS" id="PR00420">
    <property type="entry name" value="RNGMNOXGNASE"/>
</dbReference>
<evidence type="ECO:0000256" key="8">
    <source>
        <dbReference type="ARBA" id="ARBA00022598"/>
    </source>
</evidence>
<dbReference type="SUPFAM" id="SSF53623">
    <property type="entry name" value="MurD-like peptide ligases, catalytic domain"/>
    <property type="match status" value="1"/>
</dbReference>
<evidence type="ECO:0000256" key="11">
    <source>
        <dbReference type="ARBA" id="ARBA00022960"/>
    </source>
</evidence>
<dbReference type="Gene3D" id="3.40.50.720">
    <property type="entry name" value="NAD(P)-binding Rossmann-like Domain"/>
    <property type="match status" value="1"/>
</dbReference>
<evidence type="ECO:0000256" key="4">
    <source>
        <dbReference type="ARBA" id="ARBA00010416"/>
    </source>
</evidence>
<dbReference type="GO" id="GO:0005737">
    <property type="term" value="C:cytoplasm"/>
    <property type="evidence" value="ECO:0007669"/>
    <property type="project" value="UniProtKB-SubCell"/>
</dbReference>
<dbReference type="PANTHER" id="PTHR43692">
    <property type="entry name" value="UDP-N-ACETYLMURAMOYLALANINE--D-GLUTAMATE LIGASE"/>
    <property type="match status" value="1"/>
</dbReference>
<evidence type="ECO:0000259" key="20">
    <source>
        <dbReference type="Pfam" id="PF08245"/>
    </source>
</evidence>
<dbReference type="EMBL" id="FQUG01000002">
    <property type="protein sequence ID" value="SHE40541.1"/>
    <property type="molecule type" value="Genomic_DNA"/>
</dbReference>
<dbReference type="GO" id="GO:0008360">
    <property type="term" value="P:regulation of cell shape"/>
    <property type="evidence" value="ECO:0007669"/>
    <property type="project" value="UniProtKB-KW"/>
</dbReference>
<proteinExistence type="inferred from homology"/>
<dbReference type="STRING" id="1123243.SAMN02745190_00395"/>
<evidence type="ECO:0000256" key="9">
    <source>
        <dbReference type="ARBA" id="ARBA00022741"/>
    </source>
</evidence>
<dbReference type="InterPro" id="IPR004101">
    <property type="entry name" value="Mur_ligase_C"/>
</dbReference>
<dbReference type="GO" id="GO:0009252">
    <property type="term" value="P:peptidoglycan biosynthetic process"/>
    <property type="evidence" value="ECO:0007669"/>
    <property type="project" value="UniProtKB-UniRule"/>
</dbReference>
<name>A0A1M4T7W3_9FIRM</name>
<dbReference type="Gene3D" id="3.90.190.20">
    <property type="entry name" value="Mur ligase, C-terminal domain"/>
    <property type="match status" value="1"/>
</dbReference>
<keyword evidence="17 18" id="KW-0131">Cell cycle</keyword>
<dbReference type="EC" id="6.3.2.9" evidence="5 17"/>
<evidence type="ECO:0000256" key="14">
    <source>
        <dbReference type="ARBA" id="ARBA00030398"/>
    </source>
</evidence>
<dbReference type="Proteomes" id="UP000184404">
    <property type="component" value="Unassembled WGS sequence"/>
</dbReference>
<keyword evidence="10 17" id="KW-0067">ATP-binding</keyword>
<feature type="domain" description="Mur ligase central" evidence="20">
    <location>
        <begin position="113"/>
        <end position="291"/>
    </location>
</feature>
<evidence type="ECO:0000256" key="10">
    <source>
        <dbReference type="ARBA" id="ARBA00022840"/>
    </source>
</evidence>
<comment type="pathway">
    <text evidence="3 17 18">Cell wall biogenesis; peptidoglycan biosynthesis.</text>
</comment>
<comment type="subcellular location">
    <subcellularLocation>
        <location evidence="2 17 18">Cytoplasm</location>
    </subcellularLocation>
</comment>
<protein>
    <recommendedName>
        <fullName evidence="6 17">UDP-N-acetylmuramoylalanine--D-glutamate ligase</fullName>
        <ecNumber evidence="5 17">6.3.2.9</ecNumber>
    </recommendedName>
    <alternativeName>
        <fullName evidence="15 17">D-glutamic acid-adding enzyme</fullName>
    </alternativeName>
    <alternativeName>
        <fullName evidence="14 17">UDP-N-acetylmuramoyl-L-alanyl-D-glutamate synthetase</fullName>
    </alternativeName>
</protein>
<evidence type="ECO:0000256" key="2">
    <source>
        <dbReference type="ARBA" id="ARBA00004496"/>
    </source>
</evidence>
<dbReference type="OrthoDB" id="9809796at2"/>
<dbReference type="AlphaFoldDB" id="A0A1M4T7W3"/>
<evidence type="ECO:0000256" key="15">
    <source>
        <dbReference type="ARBA" id="ARBA00032324"/>
    </source>
</evidence>
<keyword evidence="11 17" id="KW-0133">Cell shape</keyword>
<evidence type="ECO:0000256" key="13">
    <source>
        <dbReference type="ARBA" id="ARBA00023316"/>
    </source>
</evidence>
<feature type="domain" description="Mur ligase C-terminal" evidence="19">
    <location>
        <begin position="313"/>
        <end position="431"/>
    </location>
</feature>
<evidence type="ECO:0000313" key="21">
    <source>
        <dbReference type="EMBL" id="SHE40541.1"/>
    </source>
</evidence>
<evidence type="ECO:0000256" key="16">
    <source>
        <dbReference type="ARBA" id="ARBA00047632"/>
    </source>
</evidence>
<keyword evidence="7 17" id="KW-0963">Cytoplasm</keyword>
<dbReference type="Gene3D" id="3.40.1190.10">
    <property type="entry name" value="Mur-like, catalytic domain"/>
    <property type="match status" value="1"/>
</dbReference>
<dbReference type="GO" id="GO:0005524">
    <property type="term" value="F:ATP binding"/>
    <property type="evidence" value="ECO:0007669"/>
    <property type="project" value="UniProtKB-UniRule"/>
</dbReference>
<reference evidence="21 22" key="1">
    <citation type="submission" date="2016-11" db="EMBL/GenBank/DDBJ databases">
        <authorList>
            <person name="Jaros S."/>
            <person name="Januszkiewicz K."/>
            <person name="Wedrychowicz H."/>
        </authorList>
    </citation>
    <scope>NUCLEOTIDE SEQUENCE [LARGE SCALE GENOMIC DNA]</scope>
    <source>
        <strain evidence="21 22">DSM 10502</strain>
    </source>
</reference>
<keyword evidence="9 17" id="KW-0547">Nucleotide-binding</keyword>
<evidence type="ECO:0000256" key="17">
    <source>
        <dbReference type="HAMAP-Rule" id="MF_00639"/>
    </source>
</evidence>
<dbReference type="SUPFAM" id="SSF53244">
    <property type="entry name" value="MurD-like peptide ligases, peptide-binding domain"/>
    <property type="match status" value="1"/>
</dbReference>
<keyword evidence="22" id="KW-1185">Reference proteome</keyword>
<dbReference type="GO" id="GO:0071555">
    <property type="term" value="P:cell wall organization"/>
    <property type="evidence" value="ECO:0007669"/>
    <property type="project" value="UniProtKB-KW"/>
</dbReference>